<evidence type="ECO:0000259" key="3">
    <source>
        <dbReference type="Pfam" id="PF00149"/>
    </source>
</evidence>
<dbReference type="InterPro" id="IPR008963">
    <property type="entry name" value="Purple_acid_Pase-like_N"/>
</dbReference>
<protein>
    <submittedName>
        <fullName evidence="5">Metallophosphoesterase</fullName>
    </submittedName>
</protein>
<keyword evidence="1" id="KW-0732">Signal</keyword>
<sequence length="435" mass="50430">MGLDRKISRRKFVMGTVALGALAAVGGWSVLKKSSIGWDIENQARELLQDKQVQYIRQMVTSDNARSRRIMWQAAEAMKSPQVRLRPLNEKNHEKVIPVQDDSFFDDGENHIQYSALLDNLEPDTEYEFAVEDGDKASTWLPVKTAADNKSRFSMLIFTDSQSSDYSDWRNVAQNARKRHPEAEIFTNLGDLVDNGEDSSQWRAWFGAIDGIIDHIPFAPVVGNHECYNRDWKEQLPMAYLRYFNVPENNSKDFNRYYYSFDYGNVHFSVLGTVEREIKGFKSGLIEEQVEWLEKDLQNSTKPWKIVLMHKDVLQYRIARMPERKEGFSEEGQIFMPIFEKYKVDIVLTGHLHTYRNRGHILQGKHDRNGPLYILCGLSGNVRYDRLWTDHALDKVVAPQPETDNYMTMDVDGKRITIRCFLPDGTKLDEVEVTK</sequence>
<dbReference type="RefSeq" id="WP_039205930.1">
    <property type="nucleotide sequence ID" value="NZ_JSCE01000024.1"/>
</dbReference>
<dbReference type="Pfam" id="PF16656">
    <property type="entry name" value="Pur_ac_phosph_N"/>
    <property type="match status" value="1"/>
</dbReference>
<evidence type="ECO:0000256" key="1">
    <source>
        <dbReference type="ARBA" id="ARBA00022729"/>
    </source>
</evidence>
<dbReference type="InterPro" id="IPR004843">
    <property type="entry name" value="Calcineurin-like_PHP"/>
</dbReference>
<organism evidence="5 6">
    <name type="scientific">Anaerovibrio lipolyticus</name>
    <dbReference type="NCBI Taxonomy" id="82374"/>
    <lineage>
        <taxon>Bacteria</taxon>
        <taxon>Bacillati</taxon>
        <taxon>Bacillota</taxon>
        <taxon>Negativicutes</taxon>
        <taxon>Selenomonadales</taxon>
        <taxon>Selenomonadaceae</taxon>
        <taxon>Anaerovibrio</taxon>
    </lineage>
</organism>
<dbReference type="GO" id="GO:0003993">
    <property type="term" value="F:acid phosphatase activity"/>
    <property type="evidence" value="ECO:0007669"/>
    <property type="project" value="InterPro"/>
</dbReference>
<comment type="caution">
    <text evidence="5">The sequence shown here is derived from an EMBL/GenBank/DDBJ whole genome shotgun (WGS) entry which is preliminary data.</text>
</comment>
<dbReference type="InterPro" id="IPR006311">
    <property type="entry name" value="TAT_signal"/>
</dbReference>
<evidence type="ECO:0000259" key="4">
    <source>
        <dbReference type="Pfam" id="PF16656"/>
    </source>
</evidence>
<dbReference type="CDD" id="cd00063">
    <property type="entry name" value="FN3"/>
    <property type="match status" value="1"/>
</dbReference>
<dbReference type="EMBL" id="JSCE01000024">
    <property type="protein sequence ID" value="KHM52999.1"/>
    <property type="molecule type" value="Genomic_DNA"/>
</dbReference>
<dbReference type="InterPro" id="IPR015914">
    <property type="entry name" value="PAPs_N"/>
</dbReference>
<gene>
    <name evidence="5" type="ORF">NZ47_01490</name>
</gene>
<feature type="domain" description="Calcineurin-like phosphoesterase" evidence="3">
    <location>
        <begin position="156"/>
        <end position="355"/>
    </location>
</feature>
<feature type="domain" description="Purple acid phosphatase N-terminal" evidence="4">
    <location>
        <begin position="56"/>
        <end position="145"/>
    </location>
</feature>
<dbReference type="Gene3D" id="3.60.21.10">
    <property type="match status" value="1"/>
</dbReference>
<dbReference type="AlphaFoldDB" id="A0A0B2JZL6"/>
<dbReference type="Pfam" id="PF00149">
    <property type="entry name" value="Metallophos"/>
    <property type="match status" value="1"/>
</dbReference>
<evidence type="ECO:0000256" key="2">
    <source>
        <dbReference type="SAM" id="Phobius"/>
    </source>
</evidence>
<feature type="transmembrane region" description="Helical" evidence="2">
    <location>
        <begin position="12"/>
        <end position="31"/>
    </location>
</feature>
<evidence type="ECO:0000313" key="5">
    <source>
        <dbReference type="EMBL" id="KHM52999.1"/>
    </source>
</evidence>
<dbReference type="Proteomes" id="UP000030993">
    <property type="component" value="Unassembled WGS sequence"/>
</dbReference>
<reference evidence="5 6" key="1">
    <citation type="journal article" date="2013" name="PLoS ONE">
        <title>Identification and characterization of three novel lipases belonging to families II and V from Anaerovibrio lipolyticus 5ST.</title>
        <authorList>
            <person name="Prive F."/>
            <person name="Kaderbhai N.N."/>
            <person name="Girdwood S."/>
            <person name="Worgan H.J."/>
            <person name="Pinloche E."/>
            <person name="Scollan N.D."/>
            <person name="Huws S.A."/>
            <person name="Newbold C.J."/>
        </authorList>
    </citation>
    <scope>NUCLEOTIDE SEQUENCE [LARGE SCALE GENOMIC DNA]</scope>
    <source>
        <strain evidence="5 6">5S</strain>
    </source>
</reference>
<dbReference type="Gene3D" id="2.60.40.380">
    <property type="entry name" value="Purple acid phosphatase-like, N-terminal"/>
    <property type="match status" value="1"/>
</dbReference>
<accession>A0A0B2JZL6</accession>
<dbReference type="InterPro" id="IPR029052">
    <property type="entry name" value="Metallo-depent_PP-like"/>
</dbReference>
<dbReference type="SUPFAM" id="SSF56300">
    <property type="entry name" value="Metallo-dependent phosphatases"/>
    <property type="match status" value="1"/>
</dbReference>
<keyword evidence="2" id="KW-1133">Transmembrane helix</keyword>
<dbReference type="STRING" id="82374.NZ47_01490"/>
<dbReference type="PANTHER" id="PTHR45867:SF3">
    <property type="entry name" value="ACID PHOSPHATASE TYPE 7"/>
    <property type="match status" value="1"/>
</dbReference>
<keyword evidence="2" id="KW-0812">Transmembrane</keyword>
<dbReference type="PROSITE" id="PS51318">
    <property type="entry name" value="TAT"/>
    <property type="match status" value="1"/>
</dbReference>
<dbReference type="InterPro" id="IPR003961">
    <property type="entry name" value="FN3_dom"/>
</dbReference>
<proteinExistence type="predicted"/>
<dbReference type="GO" id="GO:0046872">
    <property type="term" value="F:metal ion binding"/>
    <property type="evidence" value="ECO:0007669"/>
    <property type="project" value="InterPro"/>
</dbReference>
<dbReference type="SUPFAM" id="SSF49363">
    <property type="entry name" value="Purple acid phosphatase, N-terminal domain"/>
    <property type="match status" value="1"/>
</dbReference>
<keyword evidence="2" id="KW-0472">Membrane</keyword>
<keyword evidence="6" id="KW-1185">Reference proteome</keyword>
<evidence type="ECO:0000313" key="6">
    <source>
        <dbReference type="Proteomes" id="UP000030993"/>
    </source>
</evidence>
<name>A0A0B2JZL6_9FIRM</name>
<dbReference type="PANTHER" id="PTHR45867">
    <property type="entry name" value="PURPLE ACID PHOSPHATASE"/>
    <property type="match status" value="1"/>
</dbReference>